<gene>
    <name evidence="2" type="ORF">AXFE_15040</name>
</gene>
<name>A0A0D8HIC5_9ACTN</name>
<comment type="caution">
    <text evidence="2">The sequence shown here is derived from an EMBL/GenBank/DDBJ whole genome shotgun (WGS) entry which is preliminary data.</text>
</comment>
<feature type="domain" description="Transposase IS204/IS1001/IS1096/IS1165 DDE" evidence="1">
    <location>
        <begin position="22"/>
        <end position="259"/>
    </location>
</feature>
<evidence type="ECO:0000313" key="2">
    <source>
        <dbReference type="EMBL" id="KJF17604.1"/>
    </source>
</evidence>
<dbReference type="InterPro" id="IPR047951">
    <property type="entry name" value="Transpos_ISL3"/>
</dbReference>
<dbReference type="PANTHER" id="PTHR33498">
    <property type="entry name" value="TRANSPOSASE FOR INSERTION SEQUENCE ELEMENT IS1557"/>
    <property type="match status" value="1"/>
</dbReference>
<dbReference type="Pfam" id="PF01610">
    <property type="entry name" value="DDE_Tnp_ISL3"/>
    <property type="match status" value="1"/>
</dbReference>
<evidence type="ECO:0000259" key="1">
    <source>
        <dbReference type="Pfam" id="PF01610"/>
    </source>
</evidence>
<dbReference type="InterPro" id="IPR002560">
    <property type="entry name" value="Transposase_DDE"/>
</dbReference>
<accession>A0A0D8HIC5</accession>
<protein>
    <submittedName>
        <fullName evidence="2">Transposase</fullName>
    </submittedName>
</protein>
<dbReference type="PANTHER" id="PTHR33498:SF1">
    <property type="entry name" value="TRANSPOSASE FOR INSERTION SEQUENCE ELEMENT IS1557"/>
    <property type="match status" value="1"/>
</dbReference>
<dbReference type="Proteomes" id="UP000032360">
    <property type="component" value="Unassembled WGS sequence"/>
</dbReference>
<organism evidence="2 3">
    <name type="scientific">Acidithrix ferrooxidans</name>
    <dbReference type="NCBI Taxonomy" id="1280514"/>
    <lineage>
        <taxon>Bacteria</taxon>
        <taxon>Bacillati</taxon>
        <taxon>Actinomycetota</taxon>
        <taxon>Acidimicrobiia</taxon>
        <taxon>Acidimicrobiales</taxon>
        <taxon>Acidimicrobiaceae</taxon>
        <taxon>Acidithrix</taxon>
    </lineage>
</organism>
<dbReference type="AlphaFoldDB" id="A0A0D8HIC5"/>
<dbReference type="STRING" id="1280514.AXFE_15040"/>
<reference evidence="2 3" key="1">
    <citation type="submission" date="2015-01" db="EMBL/GenBank/DDBJ databases">
        <title>Draft genome of the acidophilic iron oxidizer Acidithrix ferrooxidans strain Py-F3.</title>
        <authorList>
            <person name="Poehlein A."/>
            <person name="Eisen S."/>
            <person name="Schloemann M."/>
            <person name="Johnson B.D."/>
            <person name="Daniel R."/>
            <person name="Muehling M."/>
        </authorList>
    </citation>
    <scope>NUCLEOTIDE SEQUENCE [LARGE SCALE GENOMIC DNA]</scope>
    <source>
        <strain evidence="2 3">Py-F3</strain>
    </source>
</reference>
<evidence type="ECO:0000313" key="3">
    <source>
        <dbReference type="Proteomes" id="UP000032360"/>
    </source>
</evidence>
<dbReference type="NCBIfam" id="NF033550">
    <property type="entry name" value="transpos_ISL3"/>
    <property type="match status" value="1"/>
</dbReference>
<sequence length="281" mass="31670">MICERVVAEELDPKRLENLFLVGVDEISYRKHHNYLTLVTNHETGKIIYGAKGKSASSLDGFFNDLGPERSAEIKAVTMDMGPAFAKAFTDHCPDARICLDPFHVVKLGTEALEEVRKDLWRQMRKLPSPEYARKFAGARWALLKNPGDLTERQNETLYQIKRTGGKLWRAYEMKESLRAVFAGDLSNDEVNELLERWCSRAARSRIETFVRLSKTIRTHKAGIMAAIELGVSNGRVEGLNTKIRSIIARCYGLHSAEATLALVMLSCGPIDLKLPYERAS</sequence>
<keyword evidence="3" id="KW-1185">Reference proteome</keyword>
<dbReference type="EMBL" id="JXYS01000034">
    <property type="protein sequence ID" value="KJF17604.1"/>
    <property type="molecule type" value="Genomic_DNA"/>
</dbReference>
<dbReference type="PATRIC" id="fig|1280514.3.peg.1973"/>
<proteinExistence type="predicted"/>